<protein>
    <submittedName>
        <fullName evidence="4">L,D-transpeptidase/peptidoglycan binding protein</fullName>
    </submittedName>
</protein>
<keyword evidence="7" id="KW-1185">Reference proteome</keyword>
<dbReference type="EMBL" id="JAHOEL010000092">
    <property type="protein sequence ID" value="MBV3393611.1"/>
    <property type="molecule type" value="Genomic_DNA"/>
</dbReference>
<keyword evidence="2" id="KW-1133">Transmembrane helix</keyword>
<dbReference type="GO" id="GO:0018104">
    <property type="term" value="P:peptidoglycan-protein cross-linking"/>
    <property type="evidence" value="ECO:0007669"/>
    <property type="project" value="TreeGrafter"/>
</dbReference>
<dbReference type="InterPro" id="IPR022029">
    <property type="entry name" value="YoaR-like_PG-bd"/>
</dbReference>
<feature type="active site" description="Nucleophile" evidence="1">
    <location>
        <position position="454"/>
    </location>
</feature>
<evidence type="ECO:0000313" key="7">
    <source>
        <dbReference type="Proteomes" id="UP001197492"/>
    </source>
</evidence>
<proteinExistence type="predicted"/>
<dbReference type="PANTHER" id="PTHR30582:SF33">
    <property type="entry name" value="EXPORTED PROTEIN"/>
    <property type="match status" value="1"/>
</dbReference>
<feature type="transmembrane region" description="Helical" evidence="2">
    <location>
        <begin position="12"/>
        <end position="29"/>
    </location>
</feature>
<dbReference type="AlphaFoldDB" id="A0AAW4MW97"/>
<evidence type="ECO:0000313" key="5">
    <source>
        <dbReference type="EMBL" id="MBV3393611.1"/>
    </source>
</evidence>
<gene>
    <name evidence="4" type="ORF">KSV97_10285</name>
    <name evidence="5" type="ORF">KSW06_10220</name>
</gene>
<feature type="domain" description="L,D-TPase catalytic" evidence="3">
    <location>
        <begin position="351"/>
        <end position="478"/>
    </location>
</feature>
<sequence length="487" mass="54958">MTNMQKRNKIIVIIVSVLVILGLSVFLYIHHMGTAYSDRFLPSTYINNVNVGKLSVADAEKKIAENQLNYTLEMKFRNKTTETISAKEIDMSYVPDGKVEALLKKQDSFTWFKNYLFNHKGNKKTIQTKTSYDENKLKDVLYSKNQLKDENQTAPTDARMKYENGSFTVQKEKAGNSLNKETVYEAVNKAVGLQKTSLNVAKVKDAYKIPGKTTETVKSEAETLKKYLKTSITYELPNNQSEVLNSEKMLTWLVKNEDGTYSYNEEIWNKRMKNFVYTLAAKANTVGKTHTFNATGLGVRTVSGGTYGYKMNQTEEIAKIKEELNAGKAVKRAPAYSAKEQSTENYGLGGNYVEVDLSRQHLWIYKNGQCVLQSDCVSGKMTNDRYTPAGTYYIYSKERNRVLRGTKDPVTGKYPYESPVSYWMPFNRGIGFHDANWRSSFGGNLYVSGGSHGCVNLPVSFAGTMYNTITTGMPVVIYYSQGYTLNG</sequence>
<comment type="pathway">
    <text evidence="1">Cell wall biogenesis; peptidoglycan biosynthesis.</text>
</comment>
<dbReference type="InterPro" id="IPR005490">
    <property type="entry name" value="LD_TPept_cat_dom"/>
</dbReference>
<dbReference type="GO" id="GO:0071555">
    <property type="term" value="P:cell wall organization"/>
    <property type="evidence" value="ECO:0007669"/>
    <property type="project" value="UniProtKB-UniRule"/>
</dbReference>
<dbReference type="PROSITE" id="PS52029">
    <property type="entry name" value="LD_TPASE"/>
    <property type="match status" value="1"/>
</dbReference>
<accession>A0AAW4MW97</accession>
<reference evidence="4 7" key="1">
    <citation type="submission" date="2021-06" db="EMBL/GenBank/DDBJ databases">
        <title>Collection of gut derived symbiotic bacterial strains cultured from healthy donors.</title>
        <authorList>
            <person name="Lin H."/>
            <person name="Littmann E."/>
            <person name="Pamer E.G."/>
        </authorList>
    </citation>
    <scope>NUCLEOTIDE SEQUENCE</scope>
    <source>
        <strain evidence="5 7">MSK.21.70</strain>
        <strain evidence="4">MSK.21.82</strain>
    </source>
</reference>
<dbReference type="Proteomes" id="UP001196408">
    <property type="component" value="Unassembled WGS sequence"/>
</dbReference>
<dbReference type="PANTHER" id="PTHR30582">
    <property type="entry name" value="L,D-TRANSPEPTIDASE"/>
    <property type="match status" value="1"/>
</dbReference>
<dbReference type="InterPro" id="IPR050979">
    <property type="entry name" value="LD-transpeptidase"/>
</dbReference>
<dbReference type="GO" id="GO:0005576">
    <property type="term" value="C:extracellular region"/>
    <property type="evidence" value="ECO:0007669"/>
    <property type="project" value="TreeGrafter"/>
</dbReference>
<keyword evidence="1" id="KW-0133">Cell shape</keyword>
<name>A0AAW4MW97_9FIRM</name>
<dbReference type="Proteomes" id="UP001197492">
    <property type="component" value="Unassembled WGS sequence"/>
</dbReference>
<dbReference type="Pfam" id="PF12229">
    <property type="entry name" value="PG_binding_4"/>
    <property type="match status" value="1"/>
</dbReference>
<dbReference type="RefSeq" id="WP_217106657.1">
    <property type="nucleotide sequence ID" value="NZ_JAHOEB010000094.1"/>
</dbReference>
<dbReference type="GO" id="GO:0071972">
    <property type="term" value="F:peptidoglycan L,D-transpeptidase activity"/>
    <property type="evidence" value="ECO:0007669"/>
    <property type="project" value="TreeGrafter"/>
</dbReference>
<keyword evidence="1" id="KW-0961">Cell wall biogenesis/degradation</keyword>
<dbReference type="CDD" id="cd16913">
    <property type="entry name" value="YkuD_like"/>
    <property type="match status" value="1"/>
</dbReference>
<evidence type="ECO:0000256" key="2">
    <source>
        <dbReference type="SAM" id="Phobius"/>
    </source>
</evidence>
<dbReference type="Pfam" id="PF03734">
    <property type="entry name" value="YkuD"/>
    <property type="match status" value="1"/>
</dbReference>
<feature type="active site" description="Proton donor/acceptor" evidence="1">
    <location>
        <position position="433"/>
    </location>
</feature>
<dbReference type="GeneID" id="301324671"/>
<dbReference type="GO" id="GO:0008360">
    <property type="term" value="P:regulation of cell shape"/>
    <property type="evidence" value="ECO:0007669"/>
    <property type="project" value="UniProtKB-UniRule"/>
</dbReference>
<keyword evidence="2" id="KW-0812">Transmembrane</keyword>
<keyword evidence="1" id="KW-0573">Peptidoglycan synthesis</keyword>
<organism evidence="4 6">
    <name type="scientific">Catenibacterium mitsuokai</name>
    <dbReference type="NCBI Taxonomy" id="100886"/>
    <lineage>
        <taxon>Bacteria</taxon>
        <taxon>Bacillati</taxon>
        <taxon>Bacillota</taxon>
        <taxon>Erysipelotrichia</taxon>
        <taxon>Erysipelotrichales</taxon>
        <taxon>Coprobacillaceae</taxon>
        <taxon>Catenibacterium</taxon>
    </lineage>
</organism>
<keyword evidence="2" id="KW-0472">Membrane</keyword>
<evidence type="ECO:0000256" key="1">
    <source>
        <dbReference type="PROSITE-ProRule" id="PRU01373"/>
    </source>
</evidence>
<evidence type="ECO:0000259" key="3">
    <source>
        <dbReference type="PROSITE" id="PS52029"/>
    </source>
</evidence>
<dbReference type="GO" id="GO:0016740">
    <property type="term" value="F:transferase activity"/>
    <property type="evidence" value="ECO:0007669"/>
    <property type="project" value="InterPro"/>
</dbReference>
<evidence type="ECO:0000313" key="4">
    <source>
        <dbReference type="EMBL" id="MBV3383587.1"/>
    </source>
</evidence>
<evidence type="ECO:0000313" key="6">
    <source>
        <dbReference type="Proteomes" id="UP001196408"/>
    </source>
</evidence>
<comment type="caution">
    <text evidence="4">The sequence shown here is derived from an EMBL/GenBank/DDBJ whole genome shotgun (WGS) entry which is preliminary data.</text>
</comment>
<dbReference type="EMBL" id="JAHOEF010000093">
    <property type="protein sequence ID" value="MBV3383587.1"/>
    <property type="molecule type" value="Genomic_DNA"/>
</dbReference>